<protein>
    <submittedName>
        <fullName evidence="2">Uncharacterized protein</fullName>
    </submittedName>
</protein>
<sequence length="77" mass="8529">MDRNANYQAARARVSTNHSASTSHNAQSQGTHNSGTQQRSNDGQGKGIAMKRWLQEDPYDEPWNAVSRDGTREQGGR</sequence>
<comment type="caution">
    <text evidence="2">The sequence shown here is derived from an EMBL/GenBank/DDBJ whole genome shotgun (WGS) entry which is preliminary data.</text>
</comment>
<feature type="compositionally biased region" description="Polar residues" evidence="1">
    <location>
        <begin position="14"/>
        <end position="43"/>
    </location>
</feature>
<evidence type="ECO:0000313" key="2">
    <source>
        <dbReference type="EMBL" id="KAL2049223.1"/>
    </source>
</evidence>
<proteinExistence type="predicted"/>
<evidence type="ECO:0000313" key="3">
    <source>
        <dbReference type="Proteomes" id="UP001590951"/>
    </source>
</evidence>
<evidence type="ECO:0000256" key="1">
    <source>
        <dbReference type="SAM" id="MobiDB-lite"/>
    </source>
</evidence>
<accession>A0ABR4B0E7</accession>
<dbReference type="EMBL" id="JBHFEH010000068">
    <property type="protein sequence ID" value="KAL2049223.1"/>
    <property type="molecule type" value="Genomic_DNA"/>
</dbReference>
<reference evidence="2 3" key="1">
    <citation type="submission" date="2024-09" db="EMBL/GenBank/DDBJ databases">
        <title>Rethinking Asexuality: The Enigmatic Case of Functional Sexual Genes in Lepraria (Stereocaulaceae).</title>
        <authorList>
            <person name="Doellman M."/>
            <person name="Sun Y."/>
            <person name="Barcenas-Pena A."/>
            <person name="Lumbsch H.T."/>
            <person name="Grewe F."/>
        </authorList>
    </citation>
    <scope>NUCLEOTIDE SEQUENCE [LARGE SCALE GENOMIC DNA]</scope>
    <source>
        <strain evidence="2 3">Grewe 0041</strain>
    </source>
</reference>
<gene>
    <name evidence="2" type="ORF">ABVK25_010490</name>
</gene>
<keyword evidence="3" id="KW-1185">Reference proteome</keyword>
<organism evidence="2 3">
    <name type="scientific">Lepraria finkii</name>
    <dbReference type="NCBI Taxonomy" id="1340010"/>
    <lineage>
        <taxon>Eukaryota</taxon>
        <taxon>Fungi</taxon>
        <taxon>Dikarya</taxon>
        <taxon>Ascomycota</taxon>
        <taxon>Pezizomycotina</taxon>
        <taxon>Lecanoromycetes</taxon>
        <taxon>OSLEUM clade</taxon>
        <taxon>Lecanoromycetidae</taxon>
        <taxon>Lecanorales</taxon>
        <taxon>Lecanorineae</taxon>
        <taxon>Stereocaulaceae</taxon>
        <taxon>Lepraria</taxon>
    </lineage>
</organism>
<name>A0ABR4B0E7_9LECA</name>
<feature type="region of interest" description="Disordered" evidence="1">
    <location>
        <begin position="1"/>
        <end position="77"/>
    </location>
</feature>
<dbReference type="Proteomes" id="UP001590951">
    <property type="component" value="Unassembled WGS sequence"/>
</dbReference>